<evidence type="ECO:0000313" key="3">
    <source>
        <dbReference type="Proteomes" id="UP000242180"/>
    </source>
</evidence>
<keyword evidence="1" id="KW-1133">Transmembrane helix</keyword>
<sequence length="120" mass="14006">MSYIEQKYDRTDTSMLAPNDVNPYMHAFIRCRRGHMCQVKQLNALELMHLLCGFAARCFCVPVATGLIVSMTTTAHYIWLFMKKQVRIPWLVREQRGVLTTGKICYDTVLQRRDDMKEDA</sequence>
<dbReference type="Proteomes" id="UP000242180">
    <property type="component" value="Unassembled WGS sequence"/>
</dbReference>
<name>A0A1X2H2A1_SYNRA</name>
<accession>A0A1X2H2A1</accession>
<evidence type="ECO:0000313" key="2">
    <source>
        <dbReference type="EMBL" id="ORY91922.1"/>
    </source>
</evidence>
<dbReference type="AlphaFoldDB" id="A0A1X2H2A1"/>
<proteinExistence type="predicted"/>
<dbReference type="InParanoid" id="A0A1X2H2A1"/>
<evidence type="ECO:0000256" key="1">
    <source>
        <dbReference type="SAM" id="Phobius"/>
    </source>
</evidence>
<comment type="caution">
    <text evidence="2">The sequence shown here is derived from an EMBL/GenBank/DDBJ whole genome shotgun (WGS) entry which is preliminary data.</text>
</comment>
<dbReference type="EMBL" id="MCGN01000010">
    <property type="protein sequence ID" value="ORY91922.1"/>
    <property type="molecule type" value="Genomic_DNA"/>
</dbReference>
<organism evidence="2 3">
    <name type="scientific">Syncephalastrum racemosum</name>
    <name type="common">Filamentous fungus</name>
    <dbReference type="NCBI Taxonomy" id="13706"/>
    <lineage>
        <taxon>Eukaryota</taxon>
        <taxon>Fungi</taxon>
        <taxon>Fungi incertae sedis</taxon>
        <taxon>Mucoromycota</taxon>
        <taxon>Mucoromycotina</taxon>
        <taxon>Mucoromycetes</taxon>
        <taxon>Mucorales</taxon>
        <taxon>Syncephalastraceae</taxon>
        <taxon>Syncephalastrum</taxon>
    </lineage>
</organism>
<gene>
    <name evidence="2" type="ORF">BCR43DRAFT_508073</name>
</gene>
<protein>
    <submittedName>
        <fullName evidence="2">Uncharacterized protein</fullName>
    </submittedName>
</protein>
<feature type="transmembrane region" description="Helical" evidence="1">
    <location>
        <begin position="54"/>
        <end position="80"/>
    </location>
</feature>
<keyword evidence="1" id="KW-0472">Membrane</keyword>
<reference evidence="2 3" key="1">
    <citation type="submission" date="2016-07" db="EMBL/GenBank/DDBJ databases">
        <title>Pervasive Adenine N6-methylation of Active Genes in Fungi.</title>
        <authorList>
            <consortium name="DOE Joint Genome Institute"/>
            <person name="Mondo S.J."/>
            <person name="Dannebaum R.O."/>
            <person name="Kuo R.C."/>
            <person name="Labutti K."/>
            <person name="Haridas S."/>
            <person name="Kuo A."/>
            <person name="Salamov A."/>
            <person name="Ahrendt S.R."/>
            <person name="Lipzen A."/>
            <person name="Sullivan W."/>
            <person name="Andreopoulos W.B."/>
            <person name="Clum A."/>
            <person name="Lindquist E."/>
            <person name="Daum C."/>
            <person name="Ramamoorthy G.K."/>
            <person name="Gryganskyi A."/>
            <person name="Culley D."/>
            <person name="Magnuson J.K."/>
            <person name="James T.Y."/>
            <person name="O'Malley M.A."/>
            <person name="Stajich J.E."/>
            <person name="Spatafora J.W."/>
            <person name="Visel A."/>
            <person name="Grigoriev I.V."/>
        </authorList>
    </citation>
    <scope>NUCLEOTIDE SEQUENCE [LARGE SCALE GENOMIC DNA]</scope>
    <source>
        <strain evidence="2 3">NRRL 2496</strain>
    </source>
</reference>
<keyword evidence="1" id="KW-0812">Transmembrane</keyword>
<keyword evidence="3" id="KW-1185">Reference proteome</keyword>